<dbReference type="PROSITE" id="PS00156">
    <property type="entry name" value="OMPDECASE"/>
    <property type="match status" value="1"/>
</dbReference>
<evidence type="ECO:0000256" key="11">
    <source>
        <dbReference type="PIRSR" id="PIRSR614732-2"/>
    </source>
</evidence>
<evidence type="ECO:0000256" key="1">
    <source>
        <dbReference type="ARBA" id="ARBA00002356"/>
    </source>
</evidence>
<feature type="active site" description="Proton donor" evidence="9">
    <location>
        <position position="77"/>
    </location>
</feature>
<sequence>MTAMRRDVTGRVGGPDRRPQLFCALDTPDGDRAVALARQVAGQVDGLKVGLELFCAAGPAALDRLSATGLPLFLDLKLHDIPNTVAGAVRSLMSRTPALMTLHAQGGAAMMTAAVEAAGAEAARLGVAPPVLLGVTVLTSLDRDDLAAVGVADAPADQVLRLARLGRASGLGGLVCSSREVAAVRAAVGPDMTLVVPGIRPAGAAIGDQKRVMTPAQAVAAGADLLVVGRPITQADDPAAAAAAVADEIRTAWEAGQGAASAGRP</sequence>
<reference evidence="14 15" key="1">
    <citation type="submission" date="2019-03" db="EMBL/GenBank/DDBJ databases">
        <title>Genomic Encyclopedia of Type Strains, Phase IV (KMG-IV): sequencing the most valuable type-strain genomes for metagenomic binning, comparative biology and taxonomic classification.</title>
        <authorList>
            <person name="Goeker M."/>
        </authorList>
    </citation>
    <scope>NUCLEOTIDE SEQUENCE [LARGE SCALE GENOMIC DNA]</scope>
    <source>
        <strain evidence="14 15">DSM 2132</strain>
    </source>
</reference>
<dbReference type="Gene3D" id="3.20.20.70">
    <property type="entry name" value="Aldolase class I"/>
    <property type="match status" value="1"/>
</dbReference>
<proteinExistence type="inferred from homology"/>
<keyword evidence="5 9" id="KW-0665">Pyrimidine biosynthesis</keyword>
<dbReference type="GO" id="GO:0004590">
    <property type="term" value="F:orotidine-5'-phosphate decarboxylase activity"/>
    <property type="evidence" value="ECO:0007669"/>
    <property type="project" value="UniProtKB-UniRule"/>
</dbReference>
<dbReference type="EMBL" id="SLXO01000005">
    <property type="protein sequence ID" value="TCP34478.1"/>
    <property type="molecule type" value="Genomic_DNA"/>
</dbReference>
<dbReference type="FunFam" id="3.20.20.70:FF:000015">
    <property type="entry name" value="Orotidine 5'-phosphate decarboxylase"/>
    <property type="match status" value="1"/>
</dbReference>
<keyword evidence="6 9" id="KW-0456">Lyase</keyword>
<feature type="binding site" evidence="9 11">
    <location>
        <position position="230"/>
    </location>
    <ligand>
        <name>substrate</name>
    </ligand>
</feature>
<feature type="binding site" evidence="9 11">
    <location>
        <position position="200"/>
    </location>
    <ligand>
        <name>substrate</name>
    </ligand>
</feature>
<protein>
    <recommendedName>
        <fullName evidence="9">Orotidine 5'-phosphate decarboxylase</fullName>
        <ecNumber evidence="9">4.1.1.23</ecNumber>
    </recommendedName>
    <alternativeName>
        <fullName evidence="9">OMP decarboxylase</fullName>
        <shortName evidence="9">OMPDCase</shortName>
        <shortName evidence="9">OMPdecase</shortName>
    </alternativeName>
</protein>
<comment type="similarity">
    <text evidence="8 9">Belongs to the OMP decarboxylase family. Type 1 subfamily.</text>
</comment>
<feature type="domain" description="Orotidine 5'-phosphate decarboxylase" evidence="13">
    <location>
        <begin position="20"/>
        <end position="245"/>
    </location>
</feature>
<dbReference type="EC" id="4.1.1.23" evidence="9"/>
<feature type="binding site" evidence="9 11">
    <location>
        <position position="209"/>
    </location>
    <ligand>
        <name>substrate</name>
    </ligand>
</feature>
<evidence type="ECO:0000313" key="14">
    <source>
        <dbReference type="EMBL" id="TCP34478.1"/>
    </source>
</evidence>
<dbReference type="SMART" id="SM00934">
    <property type="entry name" value="OMPdecase"/>
    <property type="match status" value="1"/>
</dbReference>
<comment type="subunit">
    <text evidence="3 9">Homodimer.</text>
</comment>
<dbReference type="PANTHER" id="PTHR32119:SF2">
    <property type="entry name" value="OROTIDINE 5'-PHOSPHATE DECARBOXYLASE"/>
    <property type="match status" value="1"/>
</dbReference>
<dbReference type="InParanoid" id="A0A4R2PIQ4"/>
<name>A0A4R2PIQ4_RHOSA</name>
<evidence type="ECO:0000256" key="12">
    <source>
        <dbReference type="RuleBase" id="RU000512"/>
    </source>
</evidence>
<dbReference type="FunCoup" id="A0A4R2PIQ4">
    <property type="interactions" value="368"/>
</dbReference>
<dbReference type="Proteomes" id="UP000295399">
    <property type="component" value="Unassembled WGS sequence"/>
</dbReference>
<accession>A0A4R2PIQ4</accession>
<keyword evidence="15" id="KW-1185">Reference proteome</keyword>
<feature type="binding site" evidence="9 11">
    <location>
        <position position="229"/>
    </location>
    <ligand>
        <name>substrate</name>
    </ligand>
</feature>
<comment type="pathway">
    <text evidence="2 9 12">Pyrimidine metabolism; UMP biosynthesis via de novo pathway; UMP from orotate: step 2/2.</text>
</comment>
<dbReference type="SUPFAM" id="SSF51366">
    <property type="entry name" value="Ribulose-phoshate binding barrel"/>
    <property type="match status" value="1"/>
</dbReference>
<feature type="active site" description="For OMPdecase activity" evidence="10">
    <location>
        <position position="77"/>
    </location>
</feature>
<evidence type="ECO:0000313" key="15">
    <source>
        <dbReference type="Proteomes" id="UP000295399"/>
    </source>
</evidence>
<dbReference type="InterPro" id="IPR014732">
    <property type="entry name" value="OMPdecase"/>
</dbReference>
<feature type="binding site" evidence="9 11">
    <location>
        <position position="139"/>
    </location>
    <ligand>
        <name>substrate</name>
    </ligand>
</feature>
<dbReference type="InterPro" id="IPR011060">
    <property type="entry name" value="RibuloseP-bd_barrel"/>
</dbReference>
<dbReference type="AlphaFoldDB" id="A0A4R2PIQ4"/>
<comment type="caution">
    <text evidence="14">The sequence shown here is derived from an EMBL/GenBank/DDBJ whole genome shotgun (WGS) entry which is preliminary data.</text>
</comment>
<evidence type="ECO:0000256" key="7">
    <source>
        <dbReference type="ARBA" id="ARBA00049157"/>
    </source>
</evidence>
<dbReference type="RefSeq" id="WP_165878795.1">
    <property type="nucleotide sequence ID" value="NZ_JACIGF010000005.1"/>
</dbReference>
<evidence type="ECO:0000256" key="5">
    <source>
        <dbReference type="ARBA" id="ARBA00022975"/>
    </source>
</evidence>
<evidence type="ECO:0000259" key="13">
    <source>
        <dbReference type="SMART" id="SM00934"/>
    </source>
</evidence>
<feature type="active site" description="For OMPdecase activity" evidence="10">
    <location>
        <position position="80"/>
    </location>
</feature>
<dbReference type="InterPro" id="IPR001754">
    <property type="entry name" value="OMPdeCOase_dom"/>
</dbReference>
<dbReference type="InterPro" id="IPR013785">
    <property type="entry name" value="Aldolase_TIM"/>
</dbReference>
<dbReference type="NCBIfam" id="TIGR01740">
    <property type="entry name" value="pyrF"/>
    <property type="match status" value="1"/>
</dbReference>
<dbReference type="InterPro" id="IPR018089">
    <property type="entry name" value="OMPdecase_AS"/>
</dbReference>
<dbReference type="UniPathway" id="UPA00070">
    <property type="reaction ID" value="UER00120"/>
</dbReference>
<evidence type="ECO:0000256" key="9">
    <source>
        <dbReference type="HAMAP-Rule" id="MF_01200"/>
    </source>
</evidence>
<dbReference type="GO" id="GO:0005829">
    <property type="term" value="C:cytosol"/>
    <property type="evidence" value="ECO:0007669"/>
    <property type="project" value="TreeGrafter"/>
</dbReference>
<evidence type="ECO:0000256" key="10">
    <source>
        <dbReference type="PIRSR" id="PIRSR614732-1"/>
    </source>
</evidence>
<feature type="active site" description="For OMPdecase activity" evidence="10">
    <location>
        <position position="75"/>
    </location>
</feature>
<dbReference type="GO" id="GO:0044205">
    <property type="term" value="P:'de novo' UMP biosynthetic process"/>
    <property type="evidence" value="ECO:0007669"/>
    <property type="project" value="UniProtKB-UniRule"/>
</dbReference>
<comment type="function">
    <text evidence="1 9">Catalyzes the decarboxylation of orotidine 5'-monophosphate (OMP) to uridine 5'-monophosphate (UMP).</text>
</comment>
<evidence type="ECO:0000256" key="6">
    <source>
        <dbReference type="ARBA" id="ARBA00023239"/>
    </source>
</evidence>
<evidence type="ECO:0000256" key="4">
    <source>
        <dbReference type="ARBA" id="ARBA00022793"/>
    </source>
</evidence>
<comment type="catalytic activity">
    <reaction evidence="7 9 12">
        <text>orotidine 5'-phosphate + H(+) = UMP + CO2</text>
        <dbReference type="Rhea" id="RHEA:11596"/>
        <dbReference type="ChEBI" id="CHEBI:15378"/>
        <dbReference type="ChEBI" id="CHEBI:16526"/>
        <dbReference type="ChEBI" id="CHEBI:57538"/>
        <dbReference type="ChEBI" id="CHEBI:57865"/>
        <dbReference type="EC" id="4.1.1.23"/>
    </reaction>
</comment>
<dbReference type="Pfam" id="PF00215">
    <property type="entry name" value="OMPdecase"/>
    <property type="match status" value="1"/>
</dbReference>
<organism evidence="14 15">
    <name type="scientific">Rhodothalassium salexigens DSM 2132</name>
    <dbReference type="NCBI Taxonomy" id="1188247"/>
    <lineage>
        <taxon>Bacteria</taxon>
        <taxon>Pseudomonadati</taxon>
        <taxon>Pseudomonadota</taxon>
        <taxon>Alphaproteobacteria</taxon>
        <taxon>Rhodothalassiales</taxon>
        <taxon>Rhodothalassiaceae</taxon>
        <taxon>Rhodothalassium</taxon>
    </lineage>
</organism>
<gene>
    <name evidence="9" type="primary">pyrF</name>
    <name evidence="14" type="ORF">EV659_105105</name>
</gene>
<feature type="binding site" evidence="9">
    <location>
        <begin position="75"/>
        <end position="84"/>
    </location>
    <ligand>
        <name>substrate</name>
    </ligand>
</feature>
<keyword evidence="4 9" id="KW-0210">Decarboxylase</keyword>
<evidence type="ECO:0000256" key="3">
    <source>
        <dbReference type="ARBA" id="ARBA00011738"/>
    </source>
</evidence>
<dbReference type="PANTHER" id="PTHR32119">
    <property type="entry name" value="OROTIDINE 5'-PHOSPHATE DECARBOXYLASE"/>
    <property type="match status" value="1"/>
</dbReference>
<dbReference type="InterPro" id="IPR047596">
    <property type="entry name" value="OMPdecase_bac"/>
</dbReference>
<dbReference type="NCBIfam" id="NF001273">
    <property type="entry name" value="PRK00230.1"/>
    <property type="match status" value="1"/>
</dbReference>
<dbReference type="CDD" id="cd04725">
    <property type="entry name" value="OMP_decarboxylase_like"/>
    <property type="match status" value="1"/>
</dbReference>
<dbReference type="GO" id="GO:0006207">
    <property type="term" value="P:'de novo' pyrimidine nucleobase biosynthetic process"/>
    <property type="evidence" value="ECO:0007669"/>
    <property type="project" value="InterPro"/>
</dbReference>
<evidence type="ECO:0000256" key="8">
    <source>
        <dbReference type="ARBA" id="ARBA00061012"/>
    </source>
</evidence>
<dbReference type="HAMAP" id="MF_01200_B">
    <property type="entry name" value="OMPdecase_type1_B"/>
    <property type="match status" value="1"/>
</dbReference>
<feature type="binding site" evidence="9 11">
    <location>
        <position position="26"/>
    </location>
    <ligand>
        <name>substrate</name>
    </ligand>
</feature>
<feature type="binding site" evidence="9 11">
    <location>
        <position position="48"/>
    </location>
    <ligand>
        <name>substrate</name>
    </ligand>
</feature>
<evidence type="ECO:0000256" key="2">
    <source>
        <dbReference type="ARBA" id="ARBA00004861"/>
    </source>
</evidence>